<sequence length="134" mass="15108">MNKEEILAMEGEELDKLIAVEVMAEPVPKFIPEDALELQLSGNPVKSPRECWLCLCEYDQGDVPIWRPLPFSTDISAAWQVMEKLKVGDNETWFSFCEQVEELCGSDERVLYELNPEIICKAALLAKLKGCNSG</sequence>
<reference evidence="2" key="1">
    <citation type="submission" date="2020-03" db="EMBL/GenBank/DDBJ databases">
        <title>The deep terrestrial virosphere.</title>
        <authorList>
            <person name="Holmfeldt K."/>
            <person name="Nilsson E."/>
            <person name="Simone D."/>
            <person name="Lopez-Fernandez M."/>
            <person name="Wu X."/>
            <person name="de Brujin I."/>
            <person name="Lundin D."/>
            <person name="Andersson A."/>
            <person name="Bertilsson S."/>
            <person name="Dopson M."/>
        </authorList>
    </citation>
    <scope>NUCLEOTIDE SEQUENCE</scope>
    <source>
        <strain evidence="2">MM171A02078</strain>
        <strain evidence="3">MM171B03328</strain>
    </source>
</reference>
<dbReference type="InterPro" id="IPR028985">
    <property type="entry name" value="Bacillus_phage_prot-like"/>
</dbReference>
<gene>
    <name evidence="2" type="ORF">MM171A02078_0014</name>
    <name evidence="3" type="ORF">MM171B03328_0003</name>
</gene>
<evidence type="ECO:0000259" key="1">
    <source>
        <dbReference type="Pfam" id="PF18066"/>
    </source>
</evidence>
<dbReference type="EMBL" id="MT143565">
    <property type="protein sequence ID" value="QJA98255.1"/>
    <property type="molecule type" value="Genomic_DNA"/>
</dbReference>
<dbReference type="EMBL" id="MT143953">
    <property type="protein sequence ID" value="QJH93176.1"/>
    <property type="molecule type" value="Genomic_DNA"/>
</dbReference>
<evidence type="ECO:0000313" key="2">
    <source>
        <dbReference type="EMBL" id="QJA98255.1"/>
    </source>
</evidence>
<organism evidence="2">
    <name type="scientific">viral metagenome</name>
    <dbReference type="NCBI Taxonomy" id="1070528"/>
    <lineage>
        <taxon>unclassified sequences</taxon>
        <taxon>metagenomes</taxon>
        <taxon>organismal metagenomes</taxon>
    </lineage>
</organism>
<feature type="domain" description="Phage ABA sandwich" evidence="1">
    <location>
        <begin position="52"/>
        <end position="124"/>
    </location>
</feature>
<name>A0A6M3LZQ5_9ZZZZ</name>
<dbReference type="InterPro" id="IPR041270">
    <property type="entry name" value="Phage_ABA_S"/>
</dbReference>
<protein>
    <recommendedName>
        <fullName evidence="1">Phage ABA sandwich domain-containing protein</fullName>
    </recommendedName>
</protein>
<dbReference type="AlphaFoldDB" id="A0A6M3LZQ5"/>
<proteinExistence type="predicted"/>
<evidence type="ECO:0000313" key="3">
    <source>
        <dbReference type="EMBL" id="QJH93176.1"/>
    </source>
</evidence>
<dbReference type="Gene3D" id="3.30.2120.10">
    <property type="entry name" value="Bacillus phage protein-like"/>
    <property type="match status" value="1"/>
</dbReference>
<accession>A0A6M3LZQ5</accession>
<dbReference type="Pfam" id="PF18066">
    <property type="entry name" value="Phage_ABA_S"/>
    <property type="match status" value="1"/>
</dbReference>